<dbReference type="PANTHER" id="PTHR43179">
    <property type="entry name" value="RHAMNOSYLTRANSFERASE WBBL"/>
    <property type="match status" value="1"/>
</dbReference>
<accession>A0A512RHF7</accession>
<protein>
    <recommendedName>
        <fullName evidence="5">Glycosyltransferase 2-like domain-containing protein</fullName>
    </recommendedName>
</protein>
<evidence type="ECO:0000259" key="5">
    <source>
        <dbReference type="Pfam" id="PF00535"/>
    </source>
</evidence>
<dbReference type="Proteomes" id="UP000321436">
    <property type="component" value="Unassembled WGS sequence"/>
</dbReference>
<sequence length="370" mass="41749">MADLRSIDIVIPSFRLAESFLSPIIHLSRPPGWTINYFLVADNPAVQVSAGIRRWEQEGKIKLIINTRNLGPSETRNTGIRAGNGQWLLLLDDDIVPGENLLHAYVAAIEAHPPALGFIGVTDFPEPVNAVTHALKINGTLGHFNLVRYKPAMRWAPTTNLVLNRERLDPALFDASLKKAGEDIEFLVRNSLRSGELYISVPEAVVQHPWWNNGAVQTERLFRYGEGAFEMAAKPAIKNYTYRDFTNTAETLFLLLLLWPFAWWGGWAYWVSVAAASVVIAELFTNWLKAVKVGKTASPAVAFYLFWAKNCHELGGLTGVLKSFRFRQFARRVDMGFVKPHPSAFRLNRWKIIKMILILLLLTAAFLMRH</sequence>
<keyword evidence="7" id="KW-1185">Reference proteome</keyword>
<keyword evidence="4" id="KW-0472">Membrane</keyword>
<keyword evidence="4" id="KW-1133">Transmembrane helix</keyword>
<dbReference type="InterPro" id="IPR029044">
    <property type="entry name" value="Nucleotide-diphossugar_trans"/>
</dbReference>
<evidence type="ECO:0000256" key="1">
    <source>
        <dbReference type="ARBA" id="ARBA00006739"/>
    </source>
</evidence>
<dbReference type="RefSeq" id="WP_146859157.1">
    <property type="nucleotide sequence ID" value="NZ_BKAU01000001.1"/>
</dbReference>
<evidence type="ECO:0000256" key="2">
    <source>
        <dbReference type="ARBA" id="ARBA00022676"/>
    </source>
</evidence>
<reference evidence="6 7" key="1">
    <citation type="submission" date="2019-07" db="EMBL/GenBank/DDBJ databases">
        <title>Whole genome shotgun sequence of Chitinophaga cymbidii NBRC 109752.</title>
        <authorList>
            <person name="Hosoyama A."/>
            <person name="Uohara A."/>
            <person name="Ohji S."/>
            <person name="Ichikawa N."/>
        </authorList>
    </citation>
    <scope>NUCLEOTIDE SEQUENCE [LARGE SCALE GENOMIC DNA]</scope>
    <source>
        <strain evidence="6 7">NBRC 109752</strain>
    </source>
</reference>
<feature type="transmembrane region" description="Helical" evidence="4">
    <location>
        <begin position="267"/>
        <end position="288"/>
    </location>
</feature>
<feature type="domain" description="Glycosyltransferase 2-like" evidence="5">
    <location>
        <begin position="34"/>
        <end position="121"/>
    </location>
</feature>
<dbReference type="OrthoDB" id="633659at2"/>
<name>A0A512RHF7_9BACT</name>
<dbReference type="PANTHER" id="PTHR43179:SF12">
    <property type="entry name" value="GALACTOFURANOSYLTRANSFERASE GLFT2"/>
    <property type="match status" value="1"/>
</dbReference>
<keyword evidence="3" id="KW-0808">Transferase</keyword>
<keyword evidence="2" id="KW-0328">Glycosyltransferase</keyword>
<dbReference type="Pfam" id="PF00535">
    <property type="entry name" value="Glycos_transf_2"/>
    <property type="match status" value="1"/>
</dbReference>
<evidence type="ECO:0000313" key="6">
    <source>
        <dbReference type="EMBL" id="GEP95145.1"/>
    </source>
</evidence>
<organism evidence="6 7">
    <name type="scientific">Chitinophaga cymbidii</name>
    <dbReference type="NCBI Taxonomy" id="1096750"/>
    <lineage>
        <taxon>Bacteria</taxon>
        <taxon>Pseudomonadati</taxon>
        <taxon>Bacteroidota</taxon>
        <taxon>Chitinophagia</taxon>
        <taxon>Chitinophagales</taxon>
        <taxon>Chitinophagaceae</taxon>
        <taxon>Chitinophaga</taxon>
    </lineage>
</organism>
<evidence type="ECO:0000313" key="7">
    <source>
        <dbReference type="Proteomes" id="UP000321436"/>
    </source>
</evidence>
<evidence type="ECO:0000256" key="3">
    <source>
        <dbReference type="ARBA" id="ARBA00022679"/>
    </source>
</evidence>
<proteinExistence type="inferred from homology"/>
<comment type="caution">
    <text evidence="6">The sequence shown here is derived from an EMBL/GenBank/DDBJ whole genome shotgun (WGS) entry which is preliminary data.</text>
</comment>
<comment type="similarity">
    <text evidence="1">Belongs to the glycosyltransferase 2 family.</text>
</comment>
<dbReference type="SUPFAM" id="SSF53448">
    <property type="entry name" value="Nucleotide-diphospho-sugar transferases"/>
    <property type="match status" value="1"/>
</dbReference>
<gene>
    <name evidence="6" type="ORF">CCY01nite_14050</name>
</gene>
<feature type="transmembrane region" description="Helical" evidence="4">
    <location>
        <begin position="352"/>
        <end position="368"/>
    </location>
</feature>
<dbReference type="GO" id="GO:0016757">
    <property type="term" value="F:glycosyltransferase activity"/>
    <property type="evidence" value="ECO:0007669"/>
    <property type="project" value="UniProtKB-KW"/>
</dbReference>
<dbReference type="Gene3D" id="3.90.550.10">
    <property type="entry name" value="Spore Coat Polysaccharide Biosynthesis Protein SpsA, Chain A"/>
    <property type="match status" value="1"/>
</dbReference>
<keyword evidence="4" id="KW-0812">Transmembrane</keyword>
<dbReference type="InterPro" id="IPR001173">
    <property type="entry name" value="Glyco_trans_2-like"/>
</dbReference>
<evidence type="ECO:0000256" key="4">
    <source>
        <dbReference type="SAM" id="Phobius"/>
    </source>
</evidence>
<dbReference type="AlphaFoldDB" id="A0A512RHF7"/>
<dbReference type="EMBL" id="BKAU01000001">
    <property type="protein sequence ID" value="GEP95145.1"/>
    <property type="molecule type" value="Genomic_DNA"/>
</dbReference>